<gene>
    <name evidence="2" type="ORF">SAMN05661093_04988</name>
</gene>
<name>A0A1W2EYC2_KIBAR</name>
<evidence type="ECO:0000313" key="3">
    <source>
        <dbReference type="Proteomes" id="UP000192674"/>
    </source>
</evidence>
<dbReference type="EMBL" id="FWXV01000004">
    <property type="protein sequence ID" value="SMD14198.1"/>
    <property type="molecule type" value="Genomic_DNA"/>
</dbReference>
<sequence length="146" mass="16725">MYAWRDPASDLVALRGGPRNLRWYTYRDWLTARQASRRLGYRLSHACGSDRCYAPTIQWAKRTDEPESSMQARVWAYIPPAQWNAWGREYLTPEEQTPCAPTIPAPRTRAQATRPAARPAMPQPVDPRPDGETAMLPLWTTEEVTP</sequence>
<protein>
    <submittedName>
        <fullName evidence="2">Uncharacterized protein</fullName>
    </submittedName>
</protein>
<dbReference type="AlphaFoldDB" id="A0A1W2EYC2"/>
<evidence type="ECO:0000313" key="2">
    <source>
        <dbReference type="EMBL" id="SMD14198.1"/>
    </source>
</evidence>
<feature type="compositionally biased region" description="Low complexity" evidence="1">
    <location>
        <begin position="97"/>
        <end position="120"/>
    </location>
</feature>
<accession>A0A1W2EYC2</accession>
<reference evidence="2 3" key="1">
    <citation type="submission" date="2017-04" db="EMBL/GenBank/DDBJ databases">
        <authorList>
            <person name="Afonso C.L."/>
            <person name="Miller P.J."/>
            <person name="Scott M.A."/>
            <person name="Spackman E."/>
            <person name="Goraichik I."/>
            <person name="Dimitrov K.M."/>
            <person name="Suarez D.L."/>
            <person name="Swayne D.E."/>
        </authorList>
    </citation>
    <scope>NUCLEOTIDE SEQUENCE [LARGE SCALE GENOMIC DNA]</scope>
    <source>
        <strain evidence="2 3">DSM 43828</strain>
    </source>
</reference>
<proteinExistence type="predicted"/>
<keyword evidence="3" id="KW-1185">Reference proteome</keyword>
<dbReference type="Proteomes" id="UP000192674">
    <property type="component" value="Unassembled WGS sequence"/>
</dbReference>
<feature type="region of interest" description="Disordered" evidence="1">
    <location>
        <begin position="95"/>
        <end position="146"/>
    </location>
</feature>
<organism evidence="2 3">
    <name type="scientific">Kibdelosporangium aridum</name>
    <dbReference type="NCBI Taxonomy" id="2030"/>
    <lineage>
        <taxon>Bacteria</taxon>
        <taxon>Bacillati</taxon>
        <taxon>Actinomycetota</taxon>
        <taxon>Actinomycetes</taxon>
        <taxon>Pseudonocardiales</taxon>
        <taxon>Pseudonocardiaceae</taxon>
        <taxon>Kibdelosporangium</taxon>
    </lineage>
</organism>
<evidence type="ECO:0000256" key="1">
    <source>
        <dbReference type="SAM" id="MobiDB-lite"/>
    </source>
</evidence>